<protein>
    <recommendedName>
        <fullName evidence="8">Lipase maturation factor</fullName>
    </recommendedName>
</protein>
<keyword evidence="3 8" id="KW-0812">Transmembrane</keyword>
<evidence type="ECO:0000256" key="7">
    <source>
        <dbReference type="ARBA" id="ARBA00023180"/>
    </source>
</evidence>
<feature type="transmembrane region" description="Helical" evidence="8">
    <location>
        <begin position="145"/>
        <end position="166"/>
    </location>
</feature>
<keyword evidence="7" id="KW-0325">Glycoprotein</keyword>
<reference evidence="11 12" key="1">
    <citation type="journal article" date="2019" name="Gigascience">
        <title>Whole-genome sequence of the oriental lung fluke Paragonimus westermani.</title>
        <authorList>
            <person name="Oey H."/>
            <person name="Zakrzewski M."/>
            <person name="Narain K."/>
            <person name="Devi K.R."/>
            <person name="Agatsuma T."/>
            <person name="Nawaratna S."/>
            <person name="Gobert G.N."/>
            <person name="Jones M.K."/>
            <person name="Ragan M.A."/>
            <person name="McManus D.P."/>
            <person name="Krause L."/>
        </authorList>
    </citation>
    <scope>NUCLEOTIDE SEQUENCE [LARGE SCALE GENOMIC DNA]</scope>
    <source>
        <strain evidence="11 12">IND2009</strain>
    </source>
</reference>
<comment type="subcellular location">
    <subcellularLocation>
        <location evidence="1 8">Endoplasmic reticulum membrane</location>
        <topology evidence="1 8">Multi-pass membrane protein</topology>
    </subcellularLocation>
</comment>
<sequence length="663" mass="76431">LSLTSLYQISIVSALRVTQRFVMGRLNVTLPKQRFLLLLSFIYLFSFASLYIQLPAPTNFQDFVQEPNLLRFSSIFRLDMIFMFELCVIVGAVLAFLAAWFSGFRNSFVFSILWLTYFSVFKVGFHVSTNNILLLLKAGQTFLWFQWDIMLLEAGFIAILLSSLPLSSSRYVASDRIALWLLRWLLFRLMFSAGVVKLTSECPSWWDLKALHWHYQSQCIPNPLSWYVHHLPGWFHQLGVASTLAIEIIFPLLFFVPLRGVRLFSFYAQVFLQALIILTGNFNFFNLLTIALCYSLLKNEDFRPRNRYGTNTLDLLSDLCSFVLIVSVLLVSGYLFNVRIMPDFTVSSSIGFSKNQFYWLLSETLPHILYIGVALYFVELFLSFVCALRARKGSRRFHELLGVIIVGLIGLTLLFGSLVPFSTLDDKSVRKLPAGARRIYQQLKPYQLTNSYGLFRRMTGVGGRPEVILEGAPHEDGPWTEYHFRFKPGRVNRIPPVVMPHQPRLDWQLWFAALGRPDNHPWFYNLVYRLLQQERNVLELLDTSSLPNNPKYIRAQLYIYHYTSPNDQSGDWWRRVKKSDYLLPVSLSSPILQSAVEHSGLIGKRRHRPMDPTPLSLFLVRMRALIGQPPDLTPLLLVCLILLITKRASSNASATVARTARYR</sequence>
<dbReference type="AlphaFoldDB" id="A0A5J4NML9"/>
<evidence type="ECO:0000259" key="9">
    <source>
        <dbReference type="Pfam" id="PF06762"/>
    </source>
</evidence>
<evidence type="ECO:0000256" key="3">
    <source>
        <dbReference type="ARBA" id="ARBA00022692"/>
    </source>
</evidence>
<evidence type="ECO:0000259" key="10">
    <source>
        <dbReference type="Pfam" id="PF25179"/>
    </source>
</evidence>
<feature type="domain" description="Lipase maturation factor 1/2 N-terminal" evidence="9">
    <location>
        <begin position="144"/>
        <end position="302"/>
    </location>
</feature>
<feature type="non-terminal residue" evidence="11">
    <location>
        <position position="1"/>
    </location>
</feature>
<name>A0A5J4NML9_9TREM</name>
<evidence type="ECO:0000256" key="8">
    <source>
        <dbReference type="RuleBase" id="RU361229"/>
    </source>
</evidence>
<accession>A0A5J4NML9</accession>
<keyword evidence="5 8" id="KW-1133">Transmembrane helix</keyword>
<dbReference type="GO" id="GO:0051604">
    <property type="term" value="P:protein maturation"/>
    <property type="evidence" value="ECO:0007669"/>
    <property type="project" value="InterPro"/>
</dbReference>
<dbReference type="InterPro" id="IPR057434">
    <property type="entry name" value="LMF1/2_N"/>
</dbReference>
<keyword evidence="6 8" id="KW-0472">Membrane</keyword>
<comment type="caution">
    <text evidence="11">The sequence shown here is derived from an EMBL/GenBank/DDBJ whole genome shotgun (WGS) entry which is preliminary data.</text>
</comment>
<keyword evidence="4 8" id="KW-0256">Endoplasmic reticulum</keyword>
<feature type="transmembrane region" description="Helical" evidence="8">
    <location>
        <begin position="234"/>
        <end position="258"/>
    </location>
</feature>
<comment type="similarity">
    <text evidence="2 8">Belongs to the lipase maturation factor family.</text>
</comment>
<feature type="transmembrane region" description="Helical" evidence="8">
    <location>
        <begin position="108"/>
        <end position="125"/>
    </location>
</feature>
<evidence type="ECO:0000256" key="6">
    <source>
        <dbReference type="ARBA" id="ARBA00023136"/>
    </source>
</evidence>
<evidence type="ECO:0000256" key="2">
    <source>
        <dbReference type="ARBA" id="ARBA00005512"/>
    </source>
</evidence>
<dbReference type="Pfam" id="PF25179">
    <property type="entry name" value="LMF1_C"/>
    <property type="match status" value="1"/>
</dbReference>
<dbReference type="PANTHER" id="PTHR14463">
    <property type="entry name" value="LIPASE MATURATION FACTOR"/>
    <property type="match status" value="1"/>
</dbReference>
<comment type="function">
    <text evidence="8">Involved in the maturation of specific proteins in the endoplasmic reticulum.</text>
</comment>
<feature type="transmembrane region" description="Helical" evidence="8">
    <location>
        <begin position="270"/>
        <end position="295"/>
    </location>
</feature>
<dbReference type="EMBL" id="QNGE01001843">
    <property type="protein sequence ID" value="KAA3676714.1"/>
    <property type="molecule type" value="Genomic_DNA"/>
</dbReference>
<dbReference type="Proteomes" id="UP000324629">
    <property type="component" value="Unassembled WGS sequence"/>
</dbReference>
<feature type="transmembrane region" description="Helical" evidence="8">
    <location>
        <begin position="74"/>
        <end position="101"/>
    </location>
</feature>
<dbReference type="Pfam" id="PF06762">
    <property type="entry name" value="LMF1"/>
    <property type="match status" value="1"/>
</dbReference>
<evidence type="ECO:0000313" key="11">
    <source>
        <dbReference type="EMBL" id="KAA3676714.1"/>
    </source>
</evidence>
<keyword evidence="12" id="KW-1185">Reference proteome</keyword>
<proteinExistence type="inferred from homology"/>
<gene>
    <name evidence="11" type="ORF">DEA37_0012564</name>
</gene>
<feature type="transmembrane region" description="Helical" evidence="8">
    <location>
        <begin position="315"/>
        <end position="337"/>
    </location>
</feature>
<evidence type="ECO:0000256" key="4">
    <source>
        <dbReference type="ARBA" id="ARBA00022824"/>
    </source>
</evidence>
<dbReference type="PANTHER" id="PTHR14463:SF5">
    <property type="entry name" value="LIPASE MATURATION FACTOR 2"/>
    <property type="match status" value="1"/>
</dbReference>
<evidence type="ECO:0000256" key="1">
    <source>
        <dbReference type="ARBA" id="ARBA00004477"/>
    </source>
</evidence>
<feature type="transmembrane region" description="Helical" evidence="8">
    <location>
        <begin position="367"/>
        <end position="388"/>
    </location>
</feature>
<evidence type="ECO:0000313" key="12">
    <source>
        <dbReference type="Proteomes" id="UP000324629"/>
    </source>
</evidence>
<dbReference type="InterPro" id="IPR009613">
    <property type="entry name" value="LMF"/>
</dbReference>
<evidence type="ECO:0000256" key="5">
    <source>
        <dbReference type="ARBA" id="ARBA00022989"/>
    </source>
</evidence>
<feature type="transmembrane region" description="Helical" evidence="8">
    <location>
        <begin position="400"/>
        <end position="421"/>
    </location>
</feature>
<dbReference type="GO" id="GO:0005789">
    <property type="term" value="C:endoplasmic reticulum membrane"/>
    <property type="evidence" value="ECO:0007669"/>
    <property type="project" value="UniProtKB-SubCell"/>
</dbReference>
<dbReference type="InterPro" id="IPR057433">
    <property type="entry name" value="LMF1/2_C"/>
</dbReference>
<feature type="domain" description="Lipase maturation factor 1/2 C-terminal" evidence="10">
    <location>
        <begin position="448"/>
        <end position="581"/>
    </location>
</feature>
<feature type="transmembrane region" description="Helical" evidence="8">
    <location>
        <begin position="35"/>
        <end position="54"/>
    </location>
</feature>
<organism evidence="11 12">
    <name type="scientific">Paragonimus westermani</name>
    <dbReference type="NCBI Taxonomy" id="34504"/>
    <lineage>
        <taxon>Eukaryota</taxon>
        <taxon>Metazoa</taxon>
        <taxon>Spiralia</taxon>
        <taxon>Lophotrochozoa</taxon>
        <taxon>Platyhelminthes</taxon>
        <taxon>Trematoda</taxon>
        <taxon>Digenea</taxon>
        <taxon>Plagiorchiida</taxon>
        <taxon>Troglotremata</taxon>
        <taxon>Troglotrematidae</taxon>
        <taxon>Paragonimus</taxon>
    </lineage>
</organism>